<dbReference type="InterPro" id="IPR036291">
    <property type="entry name" value="NAD(P)-bd_dom_sf"/>
</dbReference>
<dbReference type="SUPFAM" id="SSF51735">
    <property type="entry name" value="NAD(P)-binding Rossmann-fold domains"/>
    <property type="match status" value="1"/>
</dbReference>
<dbReference type="Gene3D" id="3.40.50.720">
    <property type="entry name" value="NAD(P)-binding Rossmann-like Domain"/>
    <property type="match status" value="1"/>
</dbReference>
<dbReference type="Proteomes" id="UP000035337">
    <property type="component" value="Chromosome"/>
</dbReference>
<evidence type="ECO:0000259" key="1">
    <source>
        <dbReference type="Pfam" id="PF16363"/>
    </source>
</evidence>
<dbReference type="EMBL" id="CP009498">
    <property type="protein sequence ID" value="AKL98634.1"/>
    <property type="molecule type" value="Genomic_DNA"/>
</dbReference>
<dbReference type="RefSeq" id="WP_052571351.1">
    <property type="nucleotide sequence ID" value="NZ_CP009498.1"/>
</dbReference>
<dbReference type="InterPro" id="IPR016040">
    <property type="entry name" value="NAD(P)-bd_dom"/>
</dbReference>
<proteinExistence type="predicted"/>
<keyword evidence="3" id="KW-1185">Reference proteome</keyword>
<sequence length="354" mass="39780">MDFSIYKGKKVFITGHTGFKGSWLALWLSSLGAEVCGYALAPNTTPALFNILKLKKKIRHIKADVRNFKKLKKELCSFNPDIIFHLAAQPLVRLSYKDPLDTYSTNVLGTANVFEAARLCKNVKAIVNVTTDKCYKNKEQNYAYKETDELGGYDPYSNSKACCELITSSYRDSFFNPKDFGVKHNAALASARAGNVIGGGDYSLDRLLPDFVKAIQNNQEIVLRNPNAVRPWQFVLEPLSGYLMLGKKLLEENVKFASAYNFGPYDNSIITVEEVVKTAISAYGKGKYSIDKGAHPHEATLLKLNIAKAEKELNWKPIYEVKEAIEKTINWYKAYSNGKDMTAFSLKQISDYIK</sequence>
<dbReference type="AlphaFoldDB" id="A0A0G3WMC4"/>
<dbReference type="InterPro" id="IPR013445">
    <property type="entry name" value="CDP_4_6_deHydtase"/>
</dbReference>
<dbReference type="Gene3D" id="3.90.25.10">
    <property type="entry name" value="UDP-galactose 4-epimerase, domain 1"/>
    <property type="match status" value="1"/>
</dbReference>
<dbReference type="OrthoDB" id="9779041at2"/>
<organism evidence="2 3">
    <name type="scientific">Endomicrobium proavitum</name>
    <dbReference type="NCBI Taxonomy" id="1408281"/>
    <lineage>
        <taxon>Bacteria</taxon>
        <taxon>Pseudomonadati</taxon>
        <taxon>Elusimicrobiota</taxon>
        <taxon>Endomicrobiia</taxon>
        <taxon>Endomicrobiales</taxon>
        <taxon>Endomicrobiaceae</taxon>
        <taxon>Endomicrobium</taxon>
    </lineage>
</organism>
<dbReference type="PANTHER" id="PTHR43000">
    <property type="entry name" value="DTDP-D-GLUCOSE 4,6-DEHYDRATASE-RELATED"/>
    <property type="match status" value="1"/>
</dbReference>
<gene>
    <name evidence="2" type="primary">rfbG</name>
    <name evidence="2" type="ORF">Epro_1255</name>
</gene>
<evidence type="ECO:0000313" key="3">
    <source>
        <dbReference type="Proteomes" id="UP000035337"/>
    </source>
</evidence>
<protein>
    <submittedName>
        <fullName evidence="2">CDP-glucose 4,6-dehydratase</fullName>
    </submittedName>
</protein>
<name>A0A0G3WMC4_9BACT</name>
<dbReference type="STRING" id="1408281.Epro_1255"/>
<feature type="domain" description="NAD(P)-binding" evidence="1">
    <location>
        <begin position="12"/>
        <end position="328"/>
    </location>
</feature>
<evidence type="ECO:0000313" key="2">
    <source>
        <dbReference type="EMBL" id="AKL98634.1"/>
    </source>
</evidence>
<dbReference type="KEGG" id="epo:Epro_1255"/>
<reference evidence="2 3" key="1">
    <citation type="submission" date="2014-09" db="EMBL/GenBank/DDBJ databases">
        <title>Complete genome sequence of Endomicrobium proavitum.</title>
        <authorList>
            <person name="Zheng H."/>
        </authorList>
    </citation>
    <scope>NUCLEOTIDE SEQUENCE [LARGE SCALE GENOMIC DNA]</scope>
    <source>
        <strain evidence="2 3">Rsa215</strain>
    </source>
</reference>
<dbReference type="NCBIfam" id="TIGR02622">
    <property type="entry name" value="CDP_4_6_dhtase"/>
    <property type="match status" value="1"/>
</dbReference>
<dbReference type="PATRIC" id="fig|1408281.3.peg.1298"/>
<dbReference type="CDD" id="cd05252">
    <property type="entry name" value="CDP_GD_SDR_e"/>
    <property type="match status" value="1"/>
</dbReference>
<accession>A0A0G3WMC4</accession>
<dbReference type="Pfam" id="PF16363">
    <property type="entry name" value="GDP_Man_Dehyd"/>
    <property type="match status" value="1"/>
</dbReference>